<dbReference type="Pfam" id="PF20152">
    <property type="entry name" value="DUF6534"/>
    <property type="match status" value="1"/>
</dbReference>
<evidence type="ECO:0000256" key="1">
    <source>
        <dbReference type="SAM" id="Phobius"/>
    </source>
</evidence>
<keyword evidence="1" id="KW-0472">Membrane</keyword>
<dbReference type="InterPro" id="IPR045339">
    <property type="entry name" value="DUF6534"/>
</dbReference>
<feature type="transmembrane region" description="Helical" evidence="1">
    <location>
        <begin position="232"/>
        <end position="253"/>
    </location>
</feature>
<feature type="transmembrane region" description="Helical" evidence="1">
    <location>
        <begin position="15"/>
        <end position="38"/>
    </location>
</feature>
<protein>
    <recommendedName>
        <fullName evidence="2">DUF6534 domain-containing protein</fullName>
    </recommendedName>
</protein>
<reference evidence="3 4" key="1">
    <citation type="journal article" date="2016" name="Mol. Biol. Evol.">
        <title>Comparative Genomics of Early-Diverging Mushroom-Forming Fungi Provides Insights into the Origins of Lignocellulose Decay Capabilities.</title>
        <authorList>
            <person name="Nagy L.G."/>
            <person name="Riley R."/>
            <person name="Tritt A."/>
            <person name="Adam C."/>
            <person name="Daum C."/>
            <person name="Floudas D."/>
            <person name="Sun H."/>
            <person name="Yadav J.S."/>
            <person name="Pangilinan J."/>
            <person name="Larsson K.H."/>
            <person name="Matsuura K."/>
            <person name="Barry K."/>
            <person name="Labutti K."/>
            <person name="Kuo R."/>
            <person name="Ohm R.A."/>
            <person name="Bhattacharya S.S."/>
            <person name="Shirouzu T."/>
            <person name="Yoshinaga Y."/>
            <person name="Martin F.M."/>
            <person name="Grigoriev I.V."/>
            <person name="Hibbett D.S."/>
        </authorList>
    </citation>
    <scope>NUCLEOTIDE SEQUENCE [LARGE SCALE GENOMIC DNA]</scope>
    <source>
        <strain evidence="3 4">HHB10207 ss-3</strain>
    </source>
</reference>
<keyword evidence="4" id="KW-1185">Reference proteome</keyword>
<name>A0A166E2U3_9AGAM</name>
<dbReference type="AlphaFoldDB" id="A0A166E2U3"/>
<accession>A0A166E2U3</accession>
<feature type="transmembrane region" description="Helical" evidence="1">
    <location>
        <begin position="95"/>
        <end position="115"/>
    </location>
</feature>
<evidence type="ECO:0000313" key="4">
    <source>
        <dbReference type="Proteomes" id="UP000076798"/>
    </source>
</evidence>
<feature type="domain" description="DUF6534" evidence="2">
    <location>
        <begin position="171"/>
        <end position="257"/>
    </location>
</feature>
<dbReference type="PANTHER" id="PTHR40465">
    <property type="entry name" value="CHROMOSOME 1, WHOLE GENOME SHOTGUN SEQUENCE"/>
    <property type="match status" value="1"/>
</dbReference>
<evidence type="ECO:0000313" key="3">
    <source>
        <dbReference type="EMBL" id="KZT39155.1"/>
    </source>
</evidence>
<feature type="transmembrane region" description="Helical" evidence="1">
    <location>
        <begin position="50"/>
        <end position="75"/>
    </location>
</feature>
<gene>
    <name evidence="3" type="ORF">SISSUDRAFT_1128225</name>
</gene>
<feature type="transmembrane region" description="Helical" evidence="1">
    <location>
        <begin position="199"/>
        <end position="226"/>
    </location>
</feature>
<feature type="transmembrane region" description="Helical" evidence="1">
    <location>
        <begin position="163"/>
        <end position="187"/>
    </location>
</feature>
<dbReference type="OrthoDB" id="2536347at2759"/>
<organism evidence="3 4">
    <name type="scientific">Sistotremastrum suecicum HHB10207 ss-3</name>
    <dbReference type="NCBI Taxonomy" id="1314776"/>
    <lineage>
        <taxon>Eukaryota</taxon>
        <taxon>Fungi</taxon>
        <taxon>Dikarya</taxon>
        <taxon>Basidiomycota</taxon>
        <taxon>Agaricomycotina</taxon>
        <taxon>Agaricomycetes</taxon>
        <taxon>Sistotremastrales</taxon>
        <taxon>Sistotremastraceae</taxon>
        <taxon>Sistotremastrum</taxon>
    </lineage>
</organism>
<evidence type="ECO:0000259" key="2">
    <source>
        <dbReference type="Pfam" id="PF20152"/>
    </source>
</evidence>
<dbReference type="PANTHER" id="PTHR40465:SF1">
    <property type="entry name" value="DUF6534 DOMAIN-CONTAINING PROTEIN"/>
    <property type="match status" value="1"/>
</dbReference>
<dbReference type="Proteomes" id="UP000076798">
    <property type="component" value="Unassembled WGS sequence"/>
</dbReference>
<keyword evidence="1" id="KW-1133">Transmembrane helix</keyword>
<dbReference type="EMBL" id="KV428050">
    <property type="protein sequence ID" value="KZT39155.1"/>
    <property type="molecule type" value="Genomic_DNA"/>
</dbReference>
<sequence>MAISLSNPASYGEGILLICIFLTSSLFGMTSFQGISYFRNFSHDPFHFKIMVASVMILSTFHICLCWSFMYHYFIVEFGNDLSLLVGPWTIKVTIPISCVSETICHLFFVTRIWILSGKNKLVCGSIVTLELVHFASDIAFTVKCFQAVYFTQLTSTPGTRRLFLVCLSASLAADLCITFSMCYCLHRSRTGHGRTDTVLSNLIVYSIKTGIITALGDAIVLVAYLALPNNVAFFSIFEVTIELYANAVLTSLNTRTELRSRLAVYNSTEGSSNRTPIQHLDLETLPLDSPGKQWSAGERYSEFPRKAAVPSGAVALSKPLKIHKGATCFIPMGQYPGHGAETLFGNNVDRT</sequence>
<proteinExistence type="predicted"/>
<keyword evidence="1" id="KW-0812">Transmembrane</keyword>
<feature type="transmembrane region" description="Helical" evidence="1">
    <location>
        <begin position="122"/>
        <end position="143"/>
    </location>
</feature>